<dbReference type="PROSITE" id="PS50206">
    <property type="entry name" value="RHODANESE_3"/>
    <property type="match status" value="1"/>
</dbReference>
<dbReference type="PANTHER" id="PTHR44086:SF10">
    <property type="entry name" value="THIOSULFATE SULFURTRANSFERASE_RHODANESE-LIKE DOMAIN-CONTAINING PROTEIN 3"/>
    <property type="match status" value="1"/>
</dbReference>
<proteinExistence type="predicted"/>
<dbReference type="EMBL" id="MBFR01000060">
    <property type="protein sequence ID" value="PVU95279.1"/>
    <property type="molecule type" value="Genomic_DNA"/>
</dbReference>
<accession>A0A2T9YSH1</accession>
<dbReference type="Proteomes" id="UP000245383">
    <property type="component" value="Unassembled WGS sequence"/>
</dbReference>
<dbReference type="PANTHER" id="PTHR44086">
    <property type="entry name" value="THIOSULFATE SULFURTRANSFERASE RDL2, MITOCHONDRIAL-RELATED"/>
    <property type="match status" value="1"/>
</dbReference>
<dbReference type="AlphaFoldDB" id="A0A2T9YSH1"/>
<feature type="domain" description="Rhodanese" evidence="1">
    <location>
        <begin position="47"/>
        <end position="146"/>
    </location>
</feature>
<dbReference type="Pfam" id="PF00581">
    <property type="entry name" value="Rhodanese"/>
    <property type="match status" value="1"/>
</dbReference>
<dbReference type="OrthoDB" id="566238at2759"/>
<evidence type="ECO:0000259" key="1">
    <source>
        <dbReference type="PROSITE" id="PS50206"/>
    </source>
</evidence>
<dbReference type="InterPro" id="IPR001763">
    <property type="entry name" value="Rhodanese-like_dom"/>
</dbReference>
<comment type="caution">
    <text evidence="2">The sequence shown here is derived from an EMBL/GenBank/DDBJ whole genome shotgun (WGS) entry which is preliminary data.</text>
</comment>
<dbReference type="Gene3D" id="3.40.250.10">
    <property type="entry name" value="Rhodanese-like domain"/>
    <property type="match status" value="1"/>
</dbReference>
<organism evidence="2 3">
    <name type="scientific">Smittium simulii</name>
    <dbReference type="NCBI Taxonomy" id="133385"/>
    <lineage>
        <taxon>Eukaryota</taxon>
        <taxon>Fungi</taxon>
        <taxon>Fungi incertae sedis</taxon>
        <taxon>Zoopagomycota</taxon>
        <taxon>Kickxellomycotina</taxon>
        <taxon>Harpellomycetes</taxon>
        <taxon>Harpellales</taxon>
        <taxon>Legeriomycetaceae</taxon>
        <taxon>Smittium</taxon>
    </lineage>
</organism>
<dbReference type="GO" id="GO:0005739">
    <property type="term" value="C:mitochondrion"/>
    <property type="evidence" value="ECO:0007669"/>
    <property type="project" value="TreeGrafter"/>
</dbReference>
<dbReference type="InterPro" id="IPR036873">
    <property type="entry name" value="Rhodanese-like_dom_sf"/>
</dbReference>
<dbReference type="SMART" id="SM00450">
    <property type="entry name" value="RHOD"/>
    <property type="match status" value="1"/>
</dbReference>
<dbReference type="GO" id="GO:0004792">
    <property type="term" value="F:thiosulfate-cyanide sulfurtransferase activity"/>
    <property type="evidence" value="ECO:0007669"/>
    <property type="project" value="TreeGrafter"/>
</dbReference>
<evidence type="ECO:0000313" key="3">
    <source>
        <dbReference type="Proteomes" id="UP000245383"/>
    </source>
</evidence>
<sequence length="146" mass="16858">MLYFKKLLAKRSGSKKQIKRNNAAYSVDATKVVVGYDKLKELIHGIDKTQHVLIDVREPVEVERGFIPTSKFIPLAEIESAFKLNDKDFFSNYHFEKPSIKTAIIFYCRSGARSMKALETVDSLNLGLRLLNYSGSWNEYHYKTFQ</sequence>
<protein>
    <recommendedName>
        <fullName evidence="1">Rhodanese domain-containing protein</fullName>
    </recommendedName>
</protein>
<dbReference type="SUPFAM" id="SSF52821">
    <property type="entry name" value="Rhodanese/Cell cycle control phosphatase"/>
    <property type="match status" value="1"/>
</dbReference>
<reference evidence="2 3" key="1">
    <citation type="journal article" date="2018" name="MBio">
        <title>Comparative Genomics Reveals the Core Gene Toolbox for the Fungus-Insect Symbiosis.</title>
        <authorList>
            <person name="Wang Y."/>
            <person name="Stata M."/>
            <person name="Wang W."/>
            <person name="Stajich J.E."/>
            <person name="White M.M."/>
            <person name="Moncalvo J.M."/>
        </authorList>
    </citation>
    <scope>NUCLEOTIDE SEQUENCE [LARGE SCALE GENOMIC DNA]</scope>
    <source>
        <strain evidence="2 3">SWE-8-4</strain>
    </source>
</reference>
<evidence type="ECO:0000313" key="2">
    <source>
        <dbReference type="EMBL" id="PVU95279.1"/>
    </source>
</evidence>
<dbReference type="STRING" id="133385.A0A2T9YSH1"/>
<keyword evidence="3" id="KW-1185">Reference proteome</keyword>
<name>A0A2T9YSH1_9FUNG</name>
<gene>
    <name evidence="2" type="ORF">BB561_001932</name>
</gene>